<keyword evidence="1" id="KW-0812">Transmembrane</keyword>
<dbReference type="AlphaFoldDB" id="A0A5Q2TPF7"/>
<evidence type="ECO:0008006" key="4">
    <source>
        <dbReference type="Google" id="ProtNLM"/>
    </source>
</evidence>
<name>A0A5Q2TPF7_9BACI</name>
<evidence type="ECO:0000256" key="1">
    <source>
        <dbReference type="SAM" id="Phobius"/>
    </source>
</evidence>
<feature type="transmembrane region" description="Helical" evidence="1">
    <location>
        <begin position="12"/>
        <end position="32"/>
    </location>
</feature>
<gene>
    <name evidence="2" type="ORF">GI584_13095</name>
</gene>
<dbReference type="EMBL" id="CP045915">
    <property type="protein sequence ID" value="QGH34918.1"/>
    <property type="molecule type" value="Genomic_DNA"/>
</dbReference>
<dbReference type="RefSeq" id="WP_153791490.1">
    <property type="nucleotide sequence ID" value="NZ_CP045915.1"/>
</dbReference>
<keyword evidence="3" id="KW-1185">Reference proteome</keyword>
<proteinExistence type="predicted"/>
<reference evidence="2 3" key="1">
    <citation type="submission" date="2019-11" db="EMBL/GenBank/DDBJ databases">
        <title>Gracilibacillus salitolerans sp. nov., a moderate halophile isolated from a saline soil in northwest China.</title>
        <authorList>
            <person name="Gan L."/>
        </authorList>
    </citation>
    <scope>NUCLEOTIDE SEQUENCE [LARGE SCALE GENOMIC DNA]</scope>
    <source>
        <strain evidence="2 3">SCU50</strain>
    </source>
</reference>
<evidence type="ECO:0000313" key="3">
    <source>
        <dbReference type="Proteomes" id="UP000339690"/>
    </source>
</evidence>
<keyword evidence="1" id="KW-1133">Transmembrane helix</keyword>
<keyword evidence="1" id="KW-0472">Membrane</keyword>
<dbReference type="Proteomes" id="UP000339690">
    <property type="component" value="Chromosome"/>
</dbReference>
<sequence length="114" mass="13061">MQHKNNQAGFYMLETLLSIMIFFTTCLTLLPIQHQLMIEKKMVREEDKATYFLSNKMHEALLGESNSGTRVYKDIISSPLALTITHSDSLIEGCVSWNNVKQKKTTKCQYAISQ</sequence>
<organism evidence="2 3">
    <name type="scientific">Gracilibacillus salitolerans</name>
    <dbReference type="NCBI Taxonomy" id="2663022"/>
    <lineage>
        <taxon>Bacteria</taxon>
        <taxon>Bacillati</taxon>
        <taxon>Bacillota</taxon>
        <taxon>Bacilli</taxon>
        <taxon>Bacillales</taxon>
        <taxon>Bacillaceae</taxon>
        <taxon>Gracilibacillus</taxon>
    </lineage>
</organism>
<dbReference type="KEGG" id="grc:GI584_13095"/>
<evidence type="ECO:0000313" key="2">
    <source>
        <dbReference type="EMBL" id="QGH34918.1"/>
    </source>
</evidence>
<protein>
    <recommendedName>
        <fullName evidence="4">Competence protein ComGE</fullName>
    </recommendedName>
</protein>
<accession>A0A5Q2TPF7</accession>